<evidence type="ECO:0000313" key="3">
    <source>
        <dbReference type="Proteomes" id="UP001472677"/>
    </source>
</evidence>
<dbReference type="PANTHER" id="PTHR47723">
    <property type="entry name" value="OS05G0353850 PROTEIN"/>
    <property type="match status" value="1"/>
</dbReference>
<sequence length="135" mass="15298">MGSIGGLARDSNDHWIIGFCRSIGVASAFNIELWAIYTCLQLARDNGFQKVQIQSDCLKAVTTVQDDAASSNSNYLVRAIAKLRRGHWDAEIKWIPRESNRPADKLTKHAHEAQHELLNMNYSCLRRHQKTCFPS</sequence>
<dbReference type="InterPro" id="IPR044730">
    <property type="entry name" value="RNase_H-like_dom_plant"/>
</dbReference>
<dbReference type="InterPro" id="IPR012337">
    <property type="entry name" value="RNaseH-like_sf"/>
</dbReference>
<comment type="caution">
    <text evidence="2">The sequence shown here is derived from an EMBL/GenBank/DDBJ whole genome shotgun (WGS) entry which is preliminary data.</text>
</comment>
<dbReference type="Proteomes" id="UP001472677">
    <property type="component" value="Unassembled WGS sequence"/>
</dbReference>
<keyword evidence="3" id="KW-1185">Reference proteome</keyword>
<dbReference type="EMBL" id="JBBPBM010000024">
    <property type="protein sequence ID" value="KAK8542045.1"/>
    <property type="molecule type" value="Genomic_DNA"/>
</dbReference>
<dbReference type="SUPFAM" id="SSF53098">
    <property type="entry name" value="Ribonuclease H-like"/>
    <property type="match status" value="1"/>
</dbReference>
<name>A0ABR2DLX1_9ROSI</name>
<evidence type="ECO:0000259" key="1">
    <source>
        <dbReference type="Pfam" id="PF13456"/>
    </source>
</evidence>
<dbReference type="CDD" id="cd06222">
    <property type="entry name" value="RNase_H_like"/>
    <property type="match status" value="1"/>
</dbReference>
<dbReference type="Gene3D" id="3.30.420.10">
    <property type="entry name" value="Ribonuclease H-like superfamily/Ribonuclease H"/>
    <property type="match status" value="1"/>
</dbReference>
<gene>
    <name evidence="2" type="ORF">V6N12_014655</name>
</gene>
<dbReference type="PANTHER" id="PTHR47723:SF19">
    <property type="entry name" value="POLYNUCLEOTIDYL TRANSFERASE, RIBONUCLEASE H-LIKE SUPERFAMILY PROTEIN"/>
    <property type="match status" value="1"/>
</dbReference>
<dbReference type="InterPro" id="IPR036397">
    <property type="entry name" value="RNaseH_sf"/>
</dbReference>
<protein>
    <recommendedName>
        <fullName evidence="1">RNase H type-1 domain-containing protein</fullName>
    </recommendedName>
</protein>
<organism evidence="2 3">
    <name type="scientific">Hibiscus sabdariffa</name>
    <name type="common">roselle</name>
    <dbReference type="NCBI Taxonomy" id="183260"/>
    <lineage>
        <taxon>Eukaryota</taxon>
        <taxon>Viridiplantae</taxon>
        <taxon>Streptophyta</taxon>
        <taxon>Embryophyta</taxon>
        <taxon>Tracheophyta</taxon>
        <taxon>Spermatophyta</taxon>
        <taxon>Magnoliopsida</taxon>
        <taxon>eudicotyledons</taxon>
        <taxon>Gunneridae</taxon>
        <taxon>Pentapetalae</taxon>
        <taxon>rosids</taxon>
        <taxon>malvids</taxon>
        <taxon>Malvales</taxon>
        <taxon>Malvaceae</taxon>
        <taxon>Malvoideae</taxon>
        <taxon>Hibiscus</taxon>
    </lineage>
</organism>
<reference evidence="2 3" key="1">
    <citation type="journal article" date="2024" name="G3 (Bethesda)">
        <title>Genome assembly of Hibiscus sabdariffa L. provides insights into metabolisms of medicinal natural products.</title>
        <authorList>
            <person name="Kim T."/>
        </authorList>
    </citation>
    <scope>NUCLEOTIDE SEQUENCE [LARGE SCALE GENOMIC DNA]</scope>
    <source>
        <strain evidence="2">TK-2024</strain>
        <tissue evidence="2">Old leaves</tissue>
    </source>
</reference>
<dbReference type="InterPro" id="IPR053151">
    <property type="entry name" value="RNase_H-like"/>
</dbReference>
<dbReference type="InterPro" id="IPR002156">
    <property type="entry name" value="RNaseH_domain"/>
</dbReference>
<proteinExistence type="predicted"/>
<feature type="domain" description="RNase H type-1" evidence="1">
    <location>
        <begin position="2"/>
        <end position="110"/>
    </location>
</feature>
<accession>A0ABR2DLX1</accession>
<evidence type="ECO:0000313" key="2">
    <source>
        <dbReference type="EMBL" id="KAK8542045.1"/>
    </source>
</evidence>
<dbReference type="Pfam" id="PF13456">
    <property type="entry name" value="RVT_3"/>
    <property type="match status" value="1"/>
</dbReference>